<reference evidence="20" key="1">
    <citation type="journal article" date="2019" name="Insect Biochem. Mol. Biol.">
        <title>Duplication and soldier-specific expression of geranylgeranyl diphosphate synthase genes in a nasute termite Nasutitermes takasagoensis.</title>
        <authorList>
            <person name="Hojo M."/>
            <person name="Shigenobu S."/>
            <person name="Maekawa K."/>
            <person name="Miura T."/>
            <person name="Tokuda G."/>
        </authorList>
    </citation>
    <scope>NUCLEOTIDE SEQUENCE</scope>
</reference>
<gene>
    <name evidence="20" type="primary">NtMevK</name>
</gene>
<keyword evidence="8 18" id="KW-0547">Nucleotide-binding</keyword>
<keyword evidence="14 18" id="KW-0443">Lipid metabolism</keyword>
<evidence type="ECO:0000256" key="11">
    <source>
        <dbReference type="ARBA" id="ARBA00022842"/>
    </source>
</evidence>
<dbReference type="GO" id="GO:0005524">
    <property type="term" value="F:ATP binding"/>
    <property type="evidence" value="ECO:0007669"/>
    <property type="project" value="UniProtKB-KW"/>
</dbReference>
<keyword evidence="15 18" id="KW-1207">Sterol metabolism</keyword>
<keyword evidence="16 18" id="KW-0753">Steroid metabolism</keyword>
<proteinExistence type="evidence at transcript level"/>
<dbReference type="InterPro" id="IPR014721">
    <property type="entry name" value="Ribsml_uS5_D2-typ_fold_subgr"/>
</dbReference>
<dbReference type="Pfam" id="PF08544">
    <property type="entry name" value="GHMP_kinases_C"/>
    <property type="match status" value="1"/>
</dbReference>
<dbReference type="InterPro" id="IPR036554">
    <property type="entry name" value="GHMP_kinase_C_sf"/>
</dbReference>
<name>A0A4Y1S352_9NEOP</name>
<dbReference type="InterPro" id="IPR006205">
    <property type="entry name" value="Mev_gal_kin"/>
</dbReference>
<evidence type="ECO:0000256" key="3">
    <source>
        <dbReference type="ARBA" id="ARBA00012103"/>
    </source>
</evidence>
<dbReference type="InterPro" id="IPR013750">
    <property type="entry name" value="GHMP_kinase_C_dom"/>
</dbReference>
<dbReference type="Gene3D" id="3.30.70.890">
    <property type="entry name" value="GHMP kinase, C-terminal domain"/>
    <property type="match status" value="1"/>
</dbReference>
<dbReference type="PANTHER" id="PTHR43290:SF2">
    <property type="entry name" value="MEVALONATE KINASE"/>
    <property type="match status" value="1"/>
</dbReference>
<dbReference type="PRINTS" id="PR00959">
    <property type="entry name" value="MEVGALKINASE"/>
</dbReference>
<keyword evidence="13 18" id="KW-0756">Sterol biosynthesis</keyword>
<dbReference type="EMBL" id="LC440322">
    <property type="protein sequence ID" value="BBH72795.1"/>
    <property type="molecule type" value="mRNA"/>
</dbReference>
<evidence type="ECO:0000256" key="18">
    <source>
        <dbReference type="RuleBase" id="RU363087"/>
    </source>
</evidence>
<evidence type="ECO:0000256" key="17">
    <source>
        <dbReference type="ARBA" id="ARBA00029438"/>
    </source>
</evidence>
<dbReference type="SUPFAM" id="SSF55060">
    <property type="entry name" value="GHMP Kinase, C-terminal domain"/>
    <property type="match status" value="1"/>
</dbReference>
<accession>A0A4Y1S352</accession>
<evidence type="ECO:0000256" key="6">
    <source>
        <dbReference type="ARBA" id="ARBA00022679"/>
    </source>
</evidence>
<dbReference type="GO" id="GO:0004496">
    <property type="term" value="F:mevalonate kinase activity"/>
    <property type="evidence" value="ECO:0007669"/>
    <property type="project" value="UniProtKB-EC"/>
</dbReference>
<dbReference type="PANTHER" id="PTHR43290">
    <property type="entry name" value="MEVALONATE KINASE"/>
    <property type="match status" value="1"/>
</dbReference>
<dbReference type="NCBIfam" id="TIGR00549">
    <property type="entry name" value="mevalon_kin"/>
    <property type="match status" value="1"/>
</dbReference>
<evidence type="ECO:0000256" key="8">
    <source>
        <dbReference type="ARBA" id="ARBA00022741"/>
    </source>
</evidence>
<organism evidence="20">
    <name type="scientific">Nasutitermes takasagoensis</name>
    <dbReference type="NCBI Taxonomy" id="62960"/>
    <lineage>
        <taxon>Eukaryota</taxon>
        <taxon>Metazoa</taxon>
        <taxon>Ecdysozoa</taxon>
        <taxon>Arthropoda</taxon>
        <taxon>Hexapoda</taxon>
        <taxon>Insecta</taxon>
        <taxon>Pterygota</taxon>
        <taxon>Neoptera</taxon>
        <taxon>Polyneoptera</taxon>
        <taxon>Dictyoptera</taxon>
        <taxon>Blattodea</taxon>
        <taxon>Blattoidea</taxon>
        <taxon>Termitoidae</taxon>
        <taxon>Termitidae</taxon>
        <taxon>Nasutitermitinae</taxon>
        <taxon>Nasutitermes</taxon>
    </lineage>
</organism>
<evidence type="ECO:0000256" key="14">
    <source>
        <dbReference type="ARBA" id="ARBA00023098"/>
    </source>
</evidence>
<dbReference type="InterPro" id="IPR020568">
    <property type="entry name" value="Ribosomal_Su5_D2-typ_SF"/>
</dbReference>
<dbReference type="GO" id="GO:0005829">
    <property type="term" value="C:cytosol"/>
    <property type="evidence" value="ECO:0007669"/>
    <property type="project" value="TreeGrafter"/>
</dbReference>
<protein>
    <recommendedName>
        <fullName evidence="3 18">Mevalonate kinase</fullName>
        <shortName evidence="18">MK</shortName>
        <ecNumber evidence="3 18">2.7.1.36</ecNumber>
    </recommendedName>
</protein>
<keyword evidence="4 18" id="KW-0963">Cytoplasm</keyword>
<evidence type="ECO:0000256" key="15">
    <source>
        <dbReference type="ARBA" id="ARBA00023166"/>
    </source>
</evidence>
<dbReference type="EC" id="2.7.1.36" evidence="3 18"/>
<dbReference type="UniPathway" id="UPA00057">
    <property type="reaction ID" value="UER00098"/>
</dbReference>
<evidence type="ECO:0000256" key="10">
    <source>
        <dbReference type="ARBA" id="ARBA00022840"/>
    </source>
</evidence>
<evidence type="ECO:0000256" key="13">
    <source>
        <dbReference type="ARBA" id="ARBA00023011"/>
    </source>
</evidence>
<keyword evidence="10 18" id="KW-0067">ATP-binding</keyword>
<evidence type="ECO:0000256" key="2">
    <source>
        <dbReference type="ARBA" id="ARBA00006495"/>
    </source>
</evidence>
<keyword evidence="6 18" id="KW-0808">Transferase</keyword>
<evidence type="ECO:0000256" key="5">
    <source>
        <dbReference type="ARBA" id="ARBA00022516"/>
    </source>
</evidence>
<sequence length="434" mass="46726">MGPVKHPLAFTVSAPGKVILHGEHSVVHGKTALAAGLNIRTNVTFKEIDSVNGKITLDLPNLNLQHFYIIQELNDAFLSNPPPLLKGSYSEFSVCNPELINASKFIGTLREYVLKSQPLPFAQECTLVTFLFLYTGIFCSVNVQIQPFSIEVVSDLAVGSGAGSSAAFSVCLAASFIHYIRSKISFSGISNKNVSKDGYKPIEMEVTDLSMFSAKEKELIARWALLGEKVMHGNPSGIDNVLCTFGSIVKFRKGQEGQGPVIEHLPGAAQLKILLVDSGVRRDTAGMVAKVSKRLESYPQVVRSTLDAMDGIAITVADILIQLAESDAEIADTLEQQNSLCAKLEELVDMNQALLNVLGVSHPALDRICRTVSKFGLHAKLTGAGGGGYAFVLLPACSSQQTKVQQMKEELQRKGFVSIETELGSAGITVSNVM</sequence>
<keyword evidence="7" id="KW-0479">Metal-binding</keyword>
<dbReference type="FunFam" id="3.30.70.890:FF:000003">
    <property type="entry name" value="Mevalonate kinase"/>
    <property type="match status" value="1"/>
</dbReference>
<dbReference type="GO" id="GO:0006695">
    <property type="term" value="P:cholesterol biosynthetic process"/>
    <property type="evidence" value="ECO:0007669"/>
    <property type="project" value="TreeGrafter"/>
</dbReference>
<comment type="catalytic activity">
    <reaction evidence="18">
        <text>(R)-mevalonate + ATP = (R)-5-phosphomevalonate + ADP + H(+)</text>
        <dbReference type="Rhea" id="RHEA:17065"/>
        <dbReference type="ChEBI" id="CHEBI:15378"/>
        <dbReference type="ChEBI" id="CHEBI:30616"/>
        <dbReference type="ChEBI" id="CHEBI:36464"/>
        <dbReference type="ChEBI" id="CHEBI:58146"/>
        <dbReference type="ChEBI" id="CHEBI:456216"/>
        <dbReference type="EC" id="2.7.1.36"/>
    </reaction>
</comment>
<dbReference type="GO" id="GO:0046872">
    <property type="term" value="F:metal ion binding"/>
    <property type="evidence" value="ECO:0007669"/>
    <property type="project" value="UniProtKB-KW"/>
</dbReference>
<evidence type="ECO:0000259" key="19">
    <source>
        <dbReference type="Pfam" id="PF08544"/>
    </source>
</evidence>
<evidence type="ECO:0000256" key="16">
    <source>
        <dbReference type="ARBA" id="ARBA00023221"/>
    </source>
</evidence>
<keyword evidence="5 18" id="KW-0444">Lipid biosynthesis</keyword>
<keyword evidence="12 18" id="KW-0752">Steroid biosynthesis</keyword>
<evidence type="ECO:0000256" key="7">
    <source>
        <dbReference type="ARBA" id="ARBA00022723"/>
    </source>
</evidence>
<dbReference type="SUPFAM" id="SSF54211">
    <property type="entry name" value="Ribosomal protein S5 domain 2-like"/>
    <property type="match status" value="1"/>
</dbReference>
<evidence type="ECO:0000313" key="20">
    <source>
        <dbReference type="EMBL" id="BBH72795.1"/>
    </source>
</evidence>
<dbReference type="GO" id="GO:0019287">
    <property type="term" value="P:isopentenyl diphosphate biosynthetic process, mevalonate pathway"/>
    <property type="evidence" value="ECO:0007669"/>
    <property type="project" value="UniProtKB-UniPathway"/>
</dbReference>
<evidence type="ECO:0000256" key="1">
    <source>
        <dbReference type="ARBA" id="ARBA00004496"/>
    </source>
</evidence>
<comment type="similarity">
    <text evidence="2 18">Belongs to the GHMP kinase family. Mevalonate kinase subfamily.</text>
</comment>
<feature type="domain" description="GHMP kinase C-terminal" evidence="19">
    <location>
        <begin position="344"/>
        <end position="414"/>
    </location>
</feature>
<dbReference type="AlphaFoldDB" id="A0A4Y1S352"/>
<evidence type="ECO:0000256" key="9">
    <source>
        <dbReference type="ARBA" id="ARBA00022777"/>
    </source>
</evidence>
<comment type="pathway">
    <text evidence="17 18">Isoprenoid biosynthesis; isopentenyl diphosphate biosynthesis via mevalonate pathway; isopentenyl diphosphate from (R)-mevalonate: step 1/3.</text>
</comment>
<dbReference type="Gene3D" id="3.30.230.10">
    <property type="match status" value="1"/>
</dbReference>
<evidence type="ECO:0000256" key="4">
    <source>
        <dbReference type="ARBA" id="ARBA00022490"/>
    </source>
</evidence>
<keyword evidence="9 18" id="KW-0418">Kinase</keyword>
<keyword evidence="11" id="KW-0460">Magnesium</keyword>
<evidence type="ECO:0000256" key="12">
    <source>
        <dbReference type="ARBA" id="ARBA00022955"/>
    </source>
</evidence>
<comment type="subcellular location">
    <subcellularLocation>
        <location evidence="1 18">Cytoplasm</location>
    </subcellularLocation>
</comment>